<dbReference type="Proteomes" id="UP001209570">
    <property type="component" value="Unassembled WGS sequence"/>
</dbReference>
<organism evidence="2 3">
    <name type="scientific">Pythium insidiosum</name>
    <name type="common">Pythiosis disease agent</name>
    <dbReference type="NCBI Taxonomy" id="114742"/>
    <lineage>
        <taxon>Eukaryota</taxon>
        <taxon>Sar</taxon>
        <taxon>Stramenopiles</taxon>
        <taxon>Oomycota</taxon>
        <taxon>Peronosporomycetes</taxon>
        <taxon>Pythiales</taxon>
        <taxon>Pythiaceae</taxon>
        <taxon>Pythium</taxon>
    </lineage>
</organism>
<evidence type="ECO:0000313" key="3">
    <source>
        <dbReference type="Proteomes" id="UP001209570"/>
    </source>
</evidence>
<reference evidence="2" key="1">
    <citation type="submission" date="2021-12" db="EMBL/GenBank/DDBJ databases">
        <title>Prjna785345.</title>
        <authorList>
            <person name="Rujirawat T."/>
            <person name="Krajaejun T."/>
        </authorList>
    </citation>
    <scope>NUCLEOTIDE SEQUENCE</scope>
    <source>
        <strain evidence="2">Pi057C3</strain>
    </source>
</reference>
<evidence type="ECO:0000256" key="1">
    <source>
        <dbReference type="SAM" id="Phobius"/>
    </source>
</evidence>
<evidence type="ECO:0000313" key="2">
    <source>
        <dbReference type="EMBL" id="KAJ0406508.1"/>
    </source>
</evidence>
<name>A0AAD5LMG2_PYTIN</name>
<gene>
    <name evidence="2" type="ORF">P43SY_001439</name>
</gene>
<sequence length="100" mass="10442">MASRSLQKLTNQATYYAKEASGFVGWGVPAALAAGWMVWPGLTPAFKEETLGIKATPAPGSAAAAASSVFSASGKYKFVRNEIGERPTLAGADDDDEDDE</sequence>
<proteinExistence type="predicted"/>
<keyword evidence="1" id="KW-1133">Transmembrane helix</keyword>
<accession>A0AAD5LMG2</accession>
<dbReference type="EMBL" id="JAKCXM010000032">
    <property type="protein sequence ID" value="KAJ0406508.1"/>
    <property type="molecule type" value="Genomic_DNA"/>
</dbReference>
<comment type="caution">
    <text evidence="2">The sequence shown here is derived from an EMBL/GenBank/DDBJ whole genome shotgun (WGS) entry which is preliminary data.</text>
</comment>
<protein>
    <submittedName>
        <fullName evidence="2">Uncharacterized protein</fullName>
    </submittedName>
</protein>
<keyword evidence="3" id="KW-1185">Reference proteome</keyword>
<keyword evidence="1" id="KW-0812">Transmembrane</keyword>
<dbReference type="AlphaFoldDB" id="A0AAD5LMG2"/>
<keyword evidence="1" id="KW-0472">Membrane</keyword>
<feature type="transmembrane region" description="Helical" evidence="1">
    <location>
        <begin position="20"/>
        <end position="39"/>
    </location>
</feature>